<comment type="caution">
    <text evidence="5">The sequence shown here is derived from an EMBL/GenBank/DDBJ whole genome shotgun (WGS) entry which is preliminary data.</text>
</comment>
<sequence length="631" mass="72736">MDKAPFSDWLQFTDRLLDRFAGSSDTEPVSEIAPMAATLCSPPELLPTQQSTPRVLIGAISTDAAELSDNGFMRKKVCRMKPISTIDHENDSTELLSVSHVNDVDGLYLNVKDEVVLQTKQVSAKLMCVTESIATETIHAATEQCDLRGNEFPGGVNKFYMKHKWRTRTIERDENEKIRTTSTKKWSTSWRFRRKSRAGPRNKLIIVVADNVEIACVYQLGGHRFRRLEYSTTGGSIANLGVSRTNLRKWKGRDTTVRIATPSKNKHQWRFKRITSQAAGNGTEMLSYGFVNGSYFSIFNSSRLWASLFLRPGVCNSRPTWKLKEKTDSSLLWMVQVVNYLLLKEKRLILLMLVRRHRLQVLIQQKQKWKRWYKTWMFKYKVRLKQAQVLLLHVVIPLERSSCSVWHRWRSKDDSTYPSEMVCAVEWQKGYVEMMVTEAEDFFSKWGESGEVDLKTELERLIILTASRCLLGREVRDQLFDDVSALFHDLDNGMLPISVLFPYLPIPAHRRRDRAREKLSEIFSKIIGSRKRSGKCENDMLQCFIESKYKDGRQTTESEVTGLLIAALFAGQHTSSITSTWTGAYLMKYKEYFSAALDEQRKLMEKHGDKIDHDILSEMDVLCSTVASRKR</sequence>
<dbReference type="AlphaFoldDB" id="A0A8S9K1T2"/>
<dbReference type="GO" id="GO:0016705">
    <property type="term" value="F:oxidoreductase activity, acting on paired donors, with incorporation or reduction of molecular oxygen"/>
    <property type="evidence" value="ECO:0007669"/>
    <property type="project" value="InterPro"/>
</dbReference>
<evidence type="ECO:0000256" key="2">
    <source>
        <dbReference type="ARBA" id="ARBA00022617"/>
    </source>
</evidence>
<gene>
    <name evidence="5" type="ORF">F2Q70_00038767</name>
</gene>
<evidence type="ECO:0000256" key="1">
    <source>
        <dbReference type="ARBA" id="ARBA00010617"/>
    </source>
</evidence>
<evidence type="ECO:0000256" key="4">
    <source>
        <dbReference type="ARBA" id="ARBA00023004"/>
    </source>
</evidence>
<dbReference type="GO" id="GO:0020037">
    <property type="term" value="F:heme binding"/>
    <property type="evidence" value="ECO:0007669"/>
    <property type="project" value="InterPro"/>
</dbReference>
<accession>A0A8S9K1T2</accession>
<keyword evidence="3" id="KW-0479">Metal-binding</keyword>
<dbReference type="PANTHER" id="PTHR24304:SF2">
    <property type="entry name" value="24-HYDROXYCHOLESTEROL 7-ALPHA-HYDROXYLASE"/>
    <property type="match status" value="1"/>
</dbReference>
<name>A0A8S9K1T2_BRACR</name>
<dbReference type="InterPro" id="IPR036396">
    <property type="entry name" value="Cyt_P450_sf"/>
</dbReference>
<keyword evidence="2" id="KW-0349">Heme</keyword>
<reference evidence="5" key="1">
    <citation type="submission" date="2019-12" db="EMBL/GenBank/DDBJ databases">
        <title>Genome sequencing and annotation of Brassica cretica.</title>
        <authorList>
            <person name="Studholme D.J."/>
            <person name="Sarris P.F."/>
        </authorList>
    </citation>
    <scope>NUCLEOTIDE SEQUENCE</scope>
    <source>
        <strain evidence="5">PFS-102/07</strain>
        <tissue evidence="5">Leaf</tissue>
    </source>
</reference>
<dbReference type="Gene3D" id="1.10.630.10">
    <property type="entry name" value="Cytochrome P450"/>
    <property type="match status" value="1"/>
</dbReference>
<evidence type="ECO:0000313" key="5">
    <source>
        <dbReference type="EMBL" id="KAF2588089.1"/>
    </source>
</evidence>
<dbReference type="InterPro" id="IPR050529">
    <property type="entry name" value="CYP450_sterol_14alpha_dmase"/>
</dbReference>
<comment type="similarity">
    <text evidence="1">Belongs to the cytochrome P450 family.</text>
</comment>
<dbReference type="PANTHER" id="PTHR24304">
    <property type="entry name" value="CYTOCHROME P450 FAMILY 7"/>
    <property type="match status" value="1"/>
</dbReference>
<dbReference type="GO" id="GO:0004497">
    <property type="term" value="F:monooxygenase activity"/>
    <property type="evidence" value="ECO:0007669"/>
    <property type="project" value="InterPro"/>
</dbReference>
<dbReference type="GO" id="GO:0005506">
    <property type="term" value="F:iron ion binding"/>
    <property type="evidence" value="ECO:0007669"/>
    <property type="project" value="InterPro"/>
</dbReference>
<protein>
    <submittedName>
        <fullName evidence="5">Uncharacterized protein</fullName>
    </submittedName>
</protein>
<dbReference type="InterPro" id="IPR001128">
    <property type="entry name" value="Cyt_P450"/>
</dbReference>
<dbReference type="SUPFAM" id="SSF48264">
    <property type="entry name" value="Cytochrome P450"/>
    <property type="match status" value="1"/>
</dbReference>
<organism evidence="5">
    <name type="scientific">Brassica cretica</name>
    <name type="common">Mustard</name>
    <dbReference type="NCBI Taxonomy" id="69181"/>
    <lineage>
        <taxon>Eukaryota</taxon>
        <taxon>Viridiplantae</taxon>
        <taxon>Streptophyta</taxon>
        <taxon>Embryophyta</taxon>
        <taxon>Tracheophyta</taxon>
        <taxon>Spermatophyta</taxon>
        <taxon>Magnoliopsida</taxon>
        <taxon>eudicotyledons</taxon>
        <taxon>Gunneridae</taxon>
        <taxon>Pentapetalae</taxon>
        <taxon>rosids</taxon>
        <taxon>malvids</taxon>
        <taxon>Brassicales</taxon>
        <taxon>Brassicaceae</taxon>
        <taxon>Brassiceae</taxon>
        <taxon>Brassica</taxon>
    </lineage>
</organism>
<proteinExistence type="inferred from homology"/>
<keyword evidence="4" id="KW-0408">Iron</keyword>
<evidence type="ECO:0000256" key="3">
    <source>
        <dbReference type="ARBA" id="ARBA00022723"/>
    </source>
</evidence>
<dbReference type="EMBL" id="QGKY02000190">
    <property type="protein sequence ID" value="KAF2588089.1"/>
    <property type="molecule type" value="Genomic_DNA"/>
</dbReference>
<dbReference type="Pfam" id="PF00067">
    <property type="entry name" value="p450"/>
    <property type="match status" value="1"/>
</dbReference>